<evidence type="ECO:0000256" key="9">
    <source>
        <dbReference type="HAMAP-Rule" id="MF_00020"/>
    </source>
</evidence>
<dbReference type="eggNOG" id="COG0282">
    <property type="taxonomic scope" value="Bacteria"/>
</dbReference>
<feature type="site" description="Transition state stabilizer" evidence="9">
    <location>
        <position position="232"/>
    </location>
</feature>
<keyword evidence="4 9" id="KW-0479">Metal-binding</keyword>
<feature type="binding site" evidence="9">
    <location>
        <position position="9"/>
    </location>
    <ligand>
        <name>Mg(2+)</name>
        <dbReference type="ChEBI" id="CHEBI:18420"/>
    </ligand>
</feature>
<dbReference type="PIRSF" id="PIRSF000722">
    <property type="entry name" value="Acetate_prop_kin"/>
    <property type="match status" value="1"/>
</dbReference>
<evidence type="ECO:0000313" key="11">
    <source>
        <dbReference type="EMBL" id="EHL30052.1"/>
    </source>
</evidence>
<accession>G9ERN9</accession>
<comment type="cofactor">
    <cofactor evidence="9">
        <name>Mg(2+)</name>
        <dbReference type="ChEBI" id="CHEBI:18420"/>
    </cofactor>
    <cofactor evidence="9">
        <name>Mn(2+)</name>
        <dbReference type="ChEBI" id="CHEBI:29035"/>
    </cofactor>
    <text evidence="9">Mg(2+). Can also accept Mn(2+).</text>
</comment>
<organism evidence="11 12">
    <name type="scientific">Legionella drancourtii LLAP12</name>
    <dbReference type="NCBI Taxonomy" id="658187"/>
    <lineage>
        <taxon>Bacteria</taxon>
        <taxon>Pseudomonadati</taxon>
        <taxon>Pseudomonadota</taxon>
        <taxon>Gammaproteobacteria</taxon>
        <taxon>Legionellales</taxon>
        <taxon>Legionellaceae</taxon>
        <taxon>Legionella</taxon>
    </lineage>
</organism>
<dbReference type="GO" id="GO:0008776">
    <property type="term" value="F:acetate kinase activity"/>
    <property type="evidence" value="ECO:0007669"/>
    <property type="project" value="UniProtKB-UniRule"/>
</dbReference>
<dbReference type="Gene3D" id="3.30.420.40">
    <property type="match status" value="2"/>
</dbReference>
<dbReference type="HAMAP" id="MF_00020">
    <property type="entry name" value="Acetate_kinase"/>
    <property type="match status" value="1"/>
</dbReference>
<dbReference type="RefSeq" id="WP_006871845.1">
    <property type="nucleotide sequence ID" value="NZ_JH413836.1"/>
</dbReference>
<evidence type="ECO:0000256" key="6">
    <source>
        <dbReference type="ARBA" id="ARBA00022777"/>
    </source>
</evidence>
<dbReference type="InParanoid" id="G9ERN9"/>
<keyword evidence="12" id="KW-1185">Reference proteome</keyword>
<proteinExistence type="inferred from homology"/>
<keyword evidence="7 9" id="KW-0067">ATP-binding</keyword>
<dbReference type="GO" id="GO:0005829">
    <property type="term" value="C:cytosol"/>
    <property type="evidence" value="ECO:0007669"/>
    <property type="project" value="TreeGrafter"/>
</dbReference>
<evidence type="ECO:0000256" key="8">
    <source>
        <dbReference type="ARBA" id="ARBA00022842"/>
    </source>
</evidence>
<evidence type="ECO:0000256" key="2">
    <source>
        <dbReference type="ARBA" id="ARBA00022490"/>
    </source>
</evidence>
<dbReference type="HOGENOM" id="CLU_020352_0_0_6"/>
<dbReference type="PANTHER" id="PTHR21060:SF21">
    <property type="entry name" value="ACETATE KINASE"/>
    <property type="match status" value="1"/>
</dbReference>
<comment type="catalytic activity">
    <reaction evidence="9">
        <text>acetate + ATP = acetyl phosphate + ADP</text>
        <dbReference type="Rhea" id="RHEA:11352"/>
        <dbReference type="ChEBI" id="CHEBI:22191"/>
        <dbReference type="ChEBI" id="CHEBI:30089"/>
        <dbReference type="ChEBI" id="CHEBI:30616"/>
        <dbReference type="ChEBI" id="CHEBI:456216"/>
        <dbReference type="EC" id="2.7.2.1"/>
    </reaction>
</comment>
<feature type="site" description="Transition state stabilizer" evidence="9">
    <location>
        <position position="176"/>
    </location>
</feature>
<dbReference type="UniPathway" id="UPA00340">
    <property type="reaction ID" value="UER00458"/>
</dbReference>
<keyword evidence="6 9" id="KW-0418">Kinase</keyword>
<dbReference type="InterPro" id="IPR023865">
    <property type="entry name" value="Aliphatic_acid_kinase_CS"/>
</dbReference>
<dbReference type="FunCoup" id="G9ERN9">
    <property type="interactions" value="474"/>
</dbReference>
<evidence type="ECO:0000313" key="12">
    <source>
        <dbReference type="Proteomes" id="UP000002770"/>
    </source>
</evidence>
<reference evidence="11 12" key="1">
    <citation type="journal article" date="2011" name="BMC Genomics">
        <title>Insight into cross-talk between intra-amoebal pathogens.</title>
        <authorList>
            <person name="Gimenez G."/>
            <person name="Bertelli C."/>
            <person name="Moliner C."/>
            <person name="Robert C."/>
            <person name="Raoult D."/>
            <person name="Fournier P.E."/>
            <person name="Greub G."/>
        </authorList>
    </citation>
    <scope>NUCLEOTIDE SEQUENCE [LARGE SCALE GENOMIC DNA]</scope>
    <source>
        <strain evidence="11 12">LLAP12</strain>
    </source>
</reference>
<evidence type="ECO:0000256" key="7">
    <source>
        <dbReference type="ARBA" id="ARBA00022840"/>
    </source>
</evidence>
<comment type="subcellular location">
    <subcellularLocation>
        <location evidence="9">Cytoplasm</location>
    </subcellularLocation>
</comment>
<dbReference type="AlphaFoldDB" id="G9ERN9"/>
<dbReference type="PANTHER" id="PTHR21060">
    <property type="entry name" value="ACETATE KINASE"/>
    <property type="match status" value="1"/>
</dbReference>
<dbReference type="SUPFAM" id="SSF53067">
    <property type="entry name" value="Actin-like ATPase domain"/>
    <property type="match status" value="2"/>
</dbReference>
<comment type="pathway">
    <text evidence="9">Metabolic intermediate biosynthesis; acetyl-CoA biosynthesis; acetyl-CoA from acetate: step 1/2.</text>
</comment>
<dbReference type="InterPro" id="IPR043129">
    <property type="entry name" value="ATPase_NBD"/>
</dbReference>
<comment type="function">
    <text evidence="9">Catalyzes the formation of acetyl phosphate from acetate and ATP. Can also catalyze the reverse reaction.</text>
</comment>
<dbReference type="PROSITE" id="PS01076">
    <property type="entry name" value="ACETATE_KINASE_2"/>
    <property type="match status" value="1"/>
</dbReference>
<dbReference type="GO" id="GO:0006083">
    <property type="term" value="P:acetate metabolic process"/>
    <property type="evidence" value="ECO:0007669"/>
    <property type="project" value="TreeGrafter"/>
</dbReference>
<evidence type="ECO:0000256" key="5">
    <source>
        <dbReference type="ARBA" id="ARBA00022741"/>
    </source>
</evidence>
<dbReference type="InterPro" id="IPR000890">
    <property type="entry name" value="Aliphatic_acid_kin_short-chain"/>
</dbReference>
<comment type="caution">
    <text evidence="9">Lacks conserved residue(s) required for the propagation of feature annotation.</text>
</comment>
<dbReference type="EMBL" id="JH413836">
    <property type="protein sequence ID" value="EHL30052.1"/>
    <property type="molecule type" value="Genomic_DNA"/>
</dbReference>
<dbReference type="EC" id="2.7.2.1" evidence="9"/>
<dbReference type="NCBIfam" id="TIGR00016">
    <property type="entry name" value="ackA"/>
    <property type="match status" value="1"/>
</dbReference>
<feature type="binding site" evidence="9">
    <location>
        <position position="16"/>
    </location>
    <ligand>
        <name>ATP</name>
        <dbReference type="ChEBI" id="CHEBI:30616"/>
    </ligand>
</feature>
<dbReference type="PROSITE" id="PS01075">
    <property type="entry name" value="ACETATE_KINASE_1"/>
    <property type="match status" value="1"/>
</dbReference>
<gene>
    <name evidence="9" type="primary">ackA</name>
    <name evidence="11" type="ORF">LDG_7956</name>
</gene>
<evidence type="ECO:0000256" key="4">
    <source>
        <dbReference type="ARBA" id="ARBA00022723"/>
    </source>
</evidence>
<dbReference type="GO" id="GO:0000287">
    <property type="term" value="F:magnesium ion binding"/>
    <property type="evidence" value="ECO:0007669"/>
    <property type="project" value="UniProtKB-UniRule"/>
</dbReference>
<keyword evidence="8 9" id="KW-0460">Magnesium</keyword>
<evidence type="ECO:0000256" key="1">
    <source>
        <dbReference type="ARBA" id="ARBA00008748"/>
    </source>
</evidence>
<dbReference type="GO" id="GO:0006085">
    <property type="term" value="P:acetyl-CoA biosynthetic process"/>
    <property type="evidence" value="ECO:0007669"/>
    <property type="project" value="UniProtKB-UniRule"/>
</dbReference>
<feature type="binding site" evidence="9">
    <location>
        <begin position="199"/>
        <end position="203"/>
    </location>
    <ligand>
        <name>ATP</name>
        <dbReference type="ChEBI" id="CHEBI:30616"/>
    </ligand>
</feature>
<dbReference type="Proteomes" id="UP000002770">
    <property type="component" value="Unassembled WGS sequence"/>
</dbReference>
<comment type="similarity">
    <text evidence="1 9 10">Belongs to the acetokinase family.</text>
</comment>
<feature type="active site" description="Proton donor/acceptor" evidence="9">
    <location>
        <position position="145"/>
    </location>
</feature>
<feature type="binding site" evidence="9">
    <location>
        <position position="88"/>
    </location>
    <ligand>
        <name>substrate</name>
    </ligand>
</feature>
<comment type="subunit">
    <text evidence="9">Homodimer.</text>
</comment>
<dbReference type="PRINTS" id="PR00471">
    <property type="entry name" value="ACETATEKNASE"/>
</dbReference>
<keyword evidence="2 9" id="KW-0963">Cytoplasm</keyword>
<dbReference type="GO" id="GO:0005524">
    <property type="term" value="F:ATP binding"/>
    <property type="evidence" value="ECO:0007669"/>
    <property type="project" value="UniProtKB-KW"/>
</dbReference>
<keyword evidence="3 9" id="KW-0808">Transferase</keyword>
<protein>
    <recommendedName>
        <fullName evidence="9">Acetate kinase</fullName>
        <ecNumber evidence="9">2.7.2.1</ecNumber>
    </recommendedName>
    <alternativeName>
        <fullName evidence="9">Acetokinase</fullName>
    </alternativeName>
</protein>
<evidence type="ECO:0000256" key="3">
    <source>
        <dbReference type="ARBA" id="ARBA00022679"/>
    </source>
</evidence>
<evidence type="ECO:0000256" key="10">
    <source>
        <dbReference type="RuleBase" id="RU003835"/>
    </source>
</evidence>
<dbReference type="InterPro" id="IPR004372">
    <property type="entry name" value="Ac/propionate_kinase"/>
</dbReference>
<name>G9ERN9_9GAMM</name>
<keyword evidence="5 9" id="KW-0547">Nucleotide-binding</keyword>
<dbReference type="STRING" id="658187.LDG_7956"/>
<feature type="binding site" evidence="9">
    <location>
        <position position="370"/>
    </location>
    <ligand>
        <name>Mg(2+)</name>
        <dbReference type="ChEBI" id="CHEBI:18420"/>
    </ligand>
</feature>
<sequence>MHEAILVLNAGSSSVKFALFTTTDLTLLYQGKIGNIFEKPHLTAFSQQHRQIVNKFFSFPGYEASLTHLFDWLRDLPNRFTLKAVGHRVVHGGTIFQGPCLITDETTEQIASLIPLAPLHQPLNVEAIKSINNIYPTLTQVACFDTTFHQTQEHLSTLFAIPRSLSAEGLIRYGFHGLSYEYIASVLPKNAGSKVIVAHLGNGASLCAMQNGQSVATTMGLTTLDGLMMGTRCGTIDPGVLLYLLQEKNYMPDELSALLYQKSGLLGVSECSSNIQELQFSSEPYALEAVDLFCYRAARELCALLASLQGCDAIIFTAGIGENSAVVRKKICERLKWLGVIVDDEANLNDASVISSSQSSIFVGVIPTNEEYMIAKHVMHLIQSV</sequence>
<dbReference type="Pfam" id="PF00871">
    <property type="entry name" value="Acetate_kinase"/>
    <property type="match status" value="1"/>
</dbReference>
<feature type="binding site" evidence="9">
    <location>
        <begin position="319"/>
        <end position="323"/>
    </location>
    <ligand>
        <name>ATP</name>
        <dbReference type="ChEBI" id="CHEBI:30616"/>
    </ligand>
</feature>